<gene>
    <name evidence="1" type="ORF">LCGC14_2048750</name>
</gene>
<evidence type="ECO:0000313" key="1">
    <source>
        <dbReference type="EMBL" id="KKL76054.1"/>
    </source>
</evidence>
<dbReference type="AlphaFoldDB" id="A0A0F9EPS4"/>
<accession>A0A0F9EPS4</accession>
<proteinExistence type="predicted"/>
<feature type="non-terminal residue" evidence="1">
    <location>
        <position position="1"/>
    </location>
</feature>
<organism evidence="1">
    <name type="scientific">marine sediment metagenome</name>
    <dbReference type="NCBI Taxonomy" id="412755"/>
    <lineage>
        <taxon>unclassified sequences</taxon>
        <taxon>metagenomes</taxon>
        <taxon>ecological metagenomes</taxon>
    </lineage>
</organism>
<comment type="caution">
    <text evidence="1">The sequence shown here is derived from an EMBL/GenBank/DDBJ whole genome shotgun (WGS) entry which is preliminary data.</text>
</comment>
<dbReference type="EMBL" id="LAZR01024174">
    <property type="protein sequence ID" value="KKL76054.1"/>
    <property type="molecule type" value="Genomic_DNA"/>
</dbReference>
<sequence>LDAFKEFDSILQEDQSNQLENWVIDIALTNLNPNDMITIISKYLESFWDEFLQCPPHDKILFPFGANSIKYLYEINGHNLRNTLRELYLLIDTYKKNNKLNYVETFFQAFKVFRKRYDVALSVIEQKELIRKLLDKTIQDKTRSTNVELALCDFFKVLEKHEDYNYLSDVKHEPPMGKSKKKPDIFLEFFGDIDLESVKKVGIEVKVYRVGNEVPSTDVKKTYVLLKENALDYITWITNVPLNLMERYSLPEHLKKHLGRYSPLNELELSYLAFIRYFDEIYQRKPSVDEAKFILGRLKITPLLIKEKVENLPKLTLKDIPKPRLVIDKYLKPLERSSSEINQKPEKISLLSVEIDSNRIKSAVKDYIAVKSKKITKITLFNTLKFIKKTLNLGESDNTWDNEIWLWAKKLSKPICIDQTLKTIVFK</sequence>
<name>A0A0F9EPS4_9ZZZZ</name>
<reference evidence="1" key="1">
    <citation type="journal article" date="2015" name="Nature">
        <title>Complex archaea that bridge the gap between prokaryotes and eukaryotes.</title>
        <authorList>
            <person name="Spang A."/>
            <person name="Saw J.H."/>
            <person name="Jorgensen S.L."/>
            <person name="Zaremba-Niedzwiedzka K."/>
            <person name="Martijn J."/>
            <person name="Lind A.E."/>
            <person name="van Eijk R."/>
            <person name="Schleper C."/>
            <person name="Guy L."/>
            <person name="Ettema T.J."/>
        </authorList>
    </citation>
    <scope>NUCLEOTIDE SEQUENCE</scope>
</reference>
<protein>
    <submittedName>
        <fullName evidence="1">Uncharacterized protein</fullName>
    </submittedName>
</protein>